<dbReference type="GO" id="GO:0004312">
    <property type="term" value="F:fatty acid synthase activity"/>
    <property type="evidence" value="ECO:0007669"/>
    <property type="project" value="TreeGrafter"/>
</dbReference>
<dbReference type="SMART" id="SM00827">
    <property type="entry name" value="PKS_AT"/>
    <property type="match status" value="1"/>
</dbReference>
<keyword evidence="3" id="KW-0808">Transferase</keyword>
<evidence type="ECO:0000256" key="5">
    <source>
        <dbReference type="ARBA" id="ARBA00023315"/>
    </source>
</evidence>
<dbReference type="Proteomes" id="UP000094960">
    <property type="component" value="Chromosome"/>
</dbReference>
<comment type="caution">
    <text evidence="6">Lacks conserved residue(s) required for the propagation of feature annotation.</text>
</comment>
<dbReference type="Pfam" id="PF14765">
    <property type="entry name" value="PS-DH"/>
    <property type="match status" value="1"/>
</dbReference>
<evidence type="ECO:0000259" key="9">
    <source>
        <dbReference type="PROSITE" id="PS52019"/>
    </source>
</evidence>
<evidence type="ECO:0000256" key="3">
    <source>
        <dbReference type="ARBA" id="ARBA00022679"/>
    </source>
</evidence>
<dbReference type="Gene3D" id="3.10.129.110">
    <property type="entry name" value="Polyketide synthase dehydratase"/>
    <property type="match status" value="1"/>
</dbReference>
<dbReference type="InterPro" id="IPR001227">
    <property type="entry name" value="Ac_transferase_dom_sf"/>
</dbReference>
<dbReference type="SUPFAM" id="SSF52151">
    <property type="entry name" value="FabD/lysophospholipase-like"/>
    <property type="match status" value="1"/>
</dbReference>
<keyword evidence="5" id="KW-0012">Acyltransferase</keyword>
<dbReference type="InterPro" id="IPR049900">
    <property type="entry name" value="PKS_mFAS_DH"/>
</dbReference>
<dbReference type="Gene3D" id="3.40.366.10">
    <property type="entry name" value="Malonyl-Coenzyme A Acyl Carrier Protein, domain 2"/>
    <property type="match status" value="1"/>
</dbReference>
<dbReference type="GO" id="GO:0031177">
    <property type="term" value="F:phosphopantetheine binding"/>
    <property type="evidence" value="ECO:0007669"/>
    <property type="project" value="InterPro"/>
</dbReference>
<dbReference type="GO" id="GO:0005737">
    <property type="term" value="C:cytoplasm"/>
    <property type="evidence" value="ECO:0007669"/>
    <property type="project" value="TreeGrafter"/>
</dbReference>
<dbReference type="InterPro" id="IPR009081">
    <property type="entry name" value="PP-bd_ACP"/>
</dbReference>
<dbReference type="PROSITE" id="PS00012">
    <property type="entry name" value="PHOSPHOPANTETHEINE"/>
    <property type="match status" value="1"/>
</dbReference>
<dbReference type="Pfam" id="PF02801">
    <property type="entry name" value="Ketoacyl-synt_C"/>
    <property type="match status" value="1"/>
</dbReference>
<dbReference type="GO" id="GO:0006633">
    <property type="term" value="P:fatty acid biosynthetic process"/>
    <property type="evidence" value="ECO:0007669"/>
    <property type="project" value="InterPro"/>
</dbReference>
<dbReference type="InterPro" id="IPR020806">
    <property type="entry name" value="PKS_PP-bd"/>
</dbReference>
<dbReference type="InterPro" id="IPR020841">
    <property type="entry name" value="PKS_Beta-ketoAc_synthase_dom"/>
</dbReference>
<dbReference type="InterPro" id="IPR014043">
    <property type="entry name" value="Acyl_transferase_dom"/>
</dbReference>
<dbReference type="InterPro" id="IPR016035">
    <property type="entry name" value="Acyl_Trfase/lysoPLipase"/>
</dbReference>
<dbReference type="InterPro" id="IPR042104">
    <property type="entry name" value="PKS_dehydratase_sf"/>
</dbReference>
<evidence type="ECO:0000256" key="4">
    <source>
        <dbReference type="ARBA" id="ARBA00023194"/>
    </source>
</evidence>
<keyword evidence="2" id="KW-0597">Phosphoprotein</keyword>
<dbReference type="PROSITE" id="PS52019">
    <property type="entry name" value="PKS_MFAS_DH"/>
    <property type="match status" value="1"/>
</dbReference>
<reference evidence="11" key="1">
    <citation type="submission" date="2016-09" db="EMBL/GenBank/DDBJ databases">
        <title>Streptomyces puniciscabiei strain:TW1S1 Genome sequencing and assembly.</title>
        <authorList>
            <person name="Kim M.-K."/>
            <person name="Kim S.B."/>
        </authorList>
    </citation>
    <scope>NUCLEOTIDE SEQUENCE [LARGE SCALE GENOMIC DNA]</scope>
    <source>
        <strain evidence="11">TW1S1</strain>
    </source>
</reference>
<sequence>MGCRFPQARNVEEFWAELVGNVDAVTPIPPERFDVAAHYAPAARTPGRTVSRHGGFVPDPFGFDPGFFGISPAEALTMDPQHRLLLMVVREALDAAGIPAPDVRGSTAGVFIGQATADYAGRPAGEDSLAAHTLREATGSHFRAMAAGRISYDLDLRGPSMTVDTACSSSLVAVHMARQSLLSGETDLAIAGGANIILSPRDAVAFSQGGMLSPDGRCKFGDSDADGFVRSEGVGVVVLKRLQDAEEAGDPVLGVLLGSSVTNDGRAGGSLIKPAVDGQAAMLREALRSAGVSARELHYVEAHGTGTPVGDTVELRALTQVLREDGPARRWLPVGSVKSNIGHTEAAAGVAGLIKALLVVRHGLVPASLHLRDPQPLLTEDDCPLQVVTANQPLETGGERALAGVSSFGLSGTNAHVVVAAAPAPAAVTPHGPTELPAGRPAHLLVLSAHSPTALRRMAAEHAGFLGADGAGRALPLWDVCATAALKRQAHPYRLWAVGADHDELAEVLRALAEDRPTEHGGMGEAGFDGPRPAAFVFPGQGSQWTGMERSLLAGSPAFARALTECDALVRAETGRSVLDTLASATGDFPDDVATVQPVLWSMQVALAALWRDMGVDPDVCVGHSMGETAAAAVAGGLTPAAAAAVICRRSTLMQSVTGRGAMLAVELCPEQARDAIAEDGGAVCVAAENAPRSCVLAGDTEALRRIAARLQRREVFHRLVQVNVASHSPAMEPLREELLGVLADVTPHQAEIPMLSTVTGALLTGPELDARYWMDNLREPALFHDAIRHLAKEDTPVFVEISPHPLLQSAIGDTLREAGCAPTVVASTHRRRPDGPLTLACSLGAFFAHGGRVDWERWFRGEVRRVPLPAHPWDTEPLRRPLAPPAPAPLRSATDVRADLSEAVVRVGGLAPVPPAVHLAVLHEAVTSGTAAADPGAVVIEDIRLSDELVEIPAEQAELALRVHTEARGGTTAAEVYAGPGTPRTLCLTATVRSGADRTQSGTGAAAGAAPVWRERLDTALDRCRTHRTRDEFLAELATRGYEPSPGLVAVRHLWRRDGEAVAQLHRPVISGPAAWEACLLPLLAAIPGSVPAHTAYRVTGLDRARFLDALAPECWVHATFRTERGGAVAGADVAVLDPDGRPLAEFRGLRLCRLGAAPGGPAAVRPLWELRRSAGALVAGSVRTLRSVGTGEVTRLPGLLAQRLRRAVRATGPARVGTGAVAPPAPGTAPTLRAVPAPAEEPARAEAAAGRPDAATRFVEIVAGVVGTRPARIDIRRRLSDYGVDSLSAAQVRSRVRDELGQDVPLARLLGDSTLQALAQGLAAAC</sequence>
<dbReference type="Pfam" id="PF16197">
    <property type="entry name" value="KAsynt_C_assoc"/>
    <property type="match status" value="1"/>
</dbReference>
<dbReference type="InterPro" id="IPR006162">
    <property type="entry name" value="Ppantetheine_attach_site"/>
</dbReference>
<feature type="domain" description="Ketosynthase family 3 (KS3)" evidence="8">
    <location>
        <begin position="1"/>
        <end position="421"/>
    </location>
</feature>
<dbReference type="InterPro" id="IPR018201">
    <property type="entry name" value="Ketoacyl_synth_AS"/>
</dbReference>
<protein>
    <submittedName>
        <fullName evidence="10">Uncharacterized protein</fullName>
    </submittedName>
</protein>
<dbReference type="InterPro" id="IPR014030">
    <property type="entry name" value="Ketoacyl_synth_N"/>
</dbReference>
<evidence type="ECO:0000256" key="2">
    <source>
        <dbReference type="ARBA" id="ARBA00022553"/>
    </source>
</evidence>
<feature type="domain" description="Carrier" evidence="7">
    <location>
        <begin position="1251"/>
        <end position="1328"/>
    </location>
</feature>
<accession>A0A1D7Y7U4</accession>
<dbReference type="PANTHER" id="PTHR43775">
    <property type="entry name" value="FATTY ACID SYNTHASE"/>
    <property type="match status" value="1"/>
</dbReference>
<dbReference type="Gene3D" id="3.30.70.3290">
    <property type="match status" value="1"/>
</dbReference>
<dbReference type="InterPro" id="IPR049551">
    <property type="entry name" value="PKS_DH_C"/>
</dbReference>
<dbReference type="SUPFAM" id="SSF47336">
    <property type="entry name" value="ACP-like"/>
    <property type="match status" value="1"/>
</dbReference>
<keyword evidence="4" id="KW-0045">Antibiotic biosynthesis</keyword>
<feature type="domain" description="PKS/mFAS DH" evidence="9">
    <location>
        <begin position="872"/>
        <end position="1162"/>
    </location>
</feature>
<dbReference type="GO" id="GO:0017000">
    <property type="term" value="P:antibiotic biosynthetic process"/>
    <property type="evidence" value="ECO:0007669"/>
    <property type="project" value="UniProtKB-KW"/>
</dbReference>
<dbReference type="SMART" id="SM00823">
    <property type="entry name" value="PKS_PP"/>
    <property type="match status" value="1"/>
</dbReference>
<dbReference type="EMBL" id="CP017248">
    <property type="protein sequence ID" value="AOR31576.1"/>
    <property type="molecule type" value="Genomic_DNA"/>
</dbReference>
<proteinExistence type="predicted"/>
<evidence type="ECO:0000256" key="6">
    <source>
        <dbReference type="PROSITE-ProRule" id="PRU01363"/>
    </source>
</evidence>
<dbReference type="SUPFAM" id="SSF55048">
    <property type="entry name" value="Probable ACP-binding domain of malonyl-CoA ACP transacylase"/>
    <property type="match status" value="1"/>
</dbReference>
<organism evidence="10 11">
    <name type="scientific">Streptomyces fodineus</name>
    <dbReference type="NCBI Taxonomy" id="1904616"/>
    <lineage>
        <taxon>Bacteria</taxon>
        <taxon>Bacillati</taxon>
        <taxon>Actinomycetota</taxon>
        <taxon>Actinomycetes</taxon>
        <taxon>Kitasatosporales</taxon>
        <taxon>Streptomycetaceae</taxon>
        <taxon>Streptomyces</taxon>
    </lineage>
</organism>
<dbReference type="Pfam" id="PF00109">
    <property type="entry name" value="ketoacyl-synt"/>
    <property type="match status" value="1"/>
</dbReference>
<dbReference type="PANTHER" id="PTHR43775:SF37">
    <property type="entry name" value="SI:DKEY-61P9.11"/>
    <property type="match status" value="1"/>
</dbReference>
<keyword evidence="11" id="KW-1185">Reference proteome</keyword>
<dbReference type="GO" id="GO:0005886">
    <property type="term" value="C:plasma membrane"/>
    <property type="evidence" value="ECO:0007669"/>
    <property type="project" value="TreeGrafter"/>
</dbReference>
<dbReference type="SMART" id="SM00825">
    <property type="entry name" value="PKS_KS"/>
    <property type="match status" value="1"/>
</dbReference>
<dbReference type="CDD" id="cd00833">
    <property type="entry name" value="PKS"/>
    <property type="match status" value="1"/>
</dbReference>
<dbReference type="GO" id="GO:0071770">
    <property type="term" value="P:DIM/DIP cell wall layer assembly"/>
    <property type="evidence" value="ECO:0007669"/>
    <property type="project" value="TreeGrafter"/>
</dbReference>
<feature type="region of interest" description="C-terminal hotdog fold" evidence="6">
    <location>
        <begin position="1026"/>
        <end position="1162"/>
    </location>
</feature>
<evidence type="ECO:0000259" key="8">
    <source>
        <dbReference type="PROSITE" id="PS52004"/>
    </source>
</evidence>
<dbReference type="PROSITE" id="PS00606">
    <property type="entry name" value="KS3_1"/>
    <property type="match status" value="1"/>
</dbReference>
<dbReference type="Gene3D" id="3.40.47.10">
    <property type="match status" value="1"/>
</dbReference>
<gene>
    <name evidence="10" type="ORF">BFF78_11435</name>
</gene>
<dbReference type="InterPro" id="IPR016036">
    <property type="entry name" value="Malonyl_transacylase_ACP-bd"/>
</dbReference>
<evidence type="ECO:0000259" key="7">
    <source>
        <dbReference type="PROSITE" id="PS50075"/>
    </source>
</evidence>
<evidence type="ECO:0000256" key="1">
    <source>
        <dbReference type="ARBA" id="ARBA00022450"/>
    </source>
</evidence>
<dbReference type="PROSITE" id="PS52004">
    <property type="entry name" value="KS3_2"/>
    <property type="match status" value="1"/>
</dbReference>
<dbReference type="InterPro" id="IPR050091">
    <property type="entry name" value="PKS_NRPS_Biosynth_Enz"/>
</dbReference>
<evidence type="ECO:0000313" key="10">
    <source>
        <dbReference type="EMBL" id="AOR31576.1"/>
    </source>
</evidence>
<keyword evidence="1" id="KW-0596">Phosphopantetheine</keyword>
<dbReference type="InterPro" id="IPR014031">
    <property type="entry name" value="Ketoacyl_synth_C"/>
</dbReference>
<dbReference type="Pfam" id="PF00698">
    <property type="entry name" value="Acyl_transf_1"/>
    <property type="match status" value="1"/>
</dbReference>
<dbReference type="InterPro" id="IPR016039">
    <property type="entry name" value="Thiolase-like"/>
</dbReference>
<dbReference type="GO" id="GO:0004315">
    <property type="term" value="F:3-oxoacyl-[acyl-carrier-protein] synthase activity"/>
    <property type="evidence" value="ECO:0007669"/>
    <property type="project" value="InterPro"/>
</dbReference>
<dbReference type="Gene3D" id="1.10.1200.10">
    <property type="entry name" value="ACP-like"/>
    <property type="match status" value="1"/>
</dbReference>
<dbReference type="InterPro" id="IPR032821">
    <property type="entry name" value="PKS_assoc"/>
</dbReference>
<name>A0A1D7Y7U4_9ACTN</name>
<dbReference type="KEGG" id="spun:BFF78_11435"/>
<dbReference type="InterPro" id="IPR036736">
    <property type="entry name" value="ACP-like_sf"/>
</dbReference>
<evidence type="ECO:0000313" key="11">
    <source>
        <dbReference type="Proteomes" id="UP000094960"/>
    </source>
</evidence>
<dbReference type="PROSITE" id="PS50075">
    <property type="entry name" value="CARRIER"/>
    <property type="match status" value="1"/>
</dbReference>
<dbReference type="Pfam" id="PF00550">
    <property type="entry name" value="PP-binding"/>
    <property type="match status" value="1"/>
</dbReference>
<dbReference type="SUPFAM" id="SSF53901">
    <property type="entry name" value="Thiolase-like"/>
    <property type="match status" value="1"/>
</dbReference>
<feature type="region of interest" description="N-terminal hotdog fold" evidence="6">
    <location>
        <begin position="872"/>
        <end position="1014"/>
    </location>
</feature>